<organism evidence="2 3">
    <name type="scientific">Plectus sambesii</name>
    <dbReference type="NCBI Taxonomy" id="2011161"/>
    <lineage>
        <taxon>Eukaryota</taxon>
        <taxon>Metazoa</taxon>
        <taxon>Ecdysozoa</taxon>
        <taxon>Nematoda</taxon>
        <taxon>Chromadorea</taxon>
        <taxon>Plectida</taxon>
        <taxon>Plectina</taxon>
        <taxon>Plectoidea</taxon>
        <taxon>Plectidae</taxon>
        <taxon>Plectus</taxon>
    </lineage>
</organism>
<dbReference type="WBParaSite" id="PSAMB.scaffold20size117828.g296.t1">
    <property type="protein sequence ID" value="PSAMB.scaffold20size117828.g296.t1"/>
    <property type="gene ID" value="PSAMB.scaffold20size117828.g296"/>
</dbReference>
<dbReference type="Proteomes" id="UP000887566">
    <property type="component" value="Unplaced"/>
</dbReference>
<dbReference type="GO" id="GO:0003743">
    <property type="term" value="F:translation initiation factor activity"/>
    <property type="evidence" value="ECO:0007669"/>
    <property type="project" value="TreeGrafter"/>
</dbReference>
<dbReference type="PANTHER" id="PTHR23253">
    <property type="entry name" value="EUKARYOTIC TRANSLATION INITIATION FACTOR 4 GAMMA"/>
    <property type="match status" value="1"/>
</dbReference>
<dbReference type="PANTHER" id="PTHR23253:SF78">
    <property type="entry name" value="EUKARYOTIC TRANSLATION INITIATION FACTOR 4G1, ISOFORM B-RELATED"/>
    <property type="match status" value="1"/>
</dbReference>
<accession>A0A914VM06</accession>
<evidence type="ECO:0000313" key="2">
    <source>
        <dbReference type="Proteomes" id="UP000887566"/>
    </source>
</evidence>
<evidence type="ECO:0000313" key="3">
    <source>
        <dbReference type="WBParaSite" id="PSAMB.scaffold20size117828.g296.t1"/>
    </source>
</evidence>
<dbReference type="SMART" id="SM00543">
    <property type="entry name" value="MIF4G"/>
    <property type="match status" value="1"/>
</dbReference>
<dbReference type="Pfam" id="PF02854">
    <property type="entry name" value="MIF4G"/>
    <property type="match status" value="1"/>
</dbReference>
<proteinExistence type="predicted"/>
<dbReference type="Gene3D" id="1.25.40.180">
    <property type="match status" value="1"/>
</dbReference>
<feature type="domain" description="MIF4G" evidence="1">
    <location>
        <begin position="12"/>
        <end position="249"/>
    </location>
</feature>
<dbReference type="InterPro" id="IPR003890">
    <property type="entry name" value="MIF4G-like_typ-3"/>
</dbReference>
<dbReference type="GO" id="GO:0016281">
    <property type="term" value="C:eukaryotic translation initiation factor 4F complex"/>
    <property type="evidence" value="ECO:0007669"/>
    <property type="project" value="TreeGrafter"/>
</dbReference>
<keyword evidence="2" id="KW-1185">Reference proteome</keyword>
<protein>
    <submittedName>
        <fullName evidence="3">MIF4G domain-containing protein</fullName>
    </submittedName>
</protein>
<name>A0A914VM06_9BILA</name>
<dbReference type="AlphaFoldDB" id="A0A914VM06"/>
<evidence type="ECO:0000259" key="1">
    <source>
        <dbReference type="SMART" id="SM00543"/>
    </source>
</evidence>
<dbReference type="InterPro" id="IPR016024">
    <property type="entry name" value="ARM-type_fold"/>
</dbReference>
<reference evidence="3" key="1">
    <citation type="submission" date="2022-11" db="UniProtKB">
        <authorList>
            <consortium name="WormBaseParasite"/>
        </authorList>
    </citation>
    <scope>IDENTIFICATION</scope>
</reference>
<sequence>MGKKPKTQQTFSCQLGELLNKMTPKSNVADVQKDFLNLDIYSKKERIGMVTEIIFERAITDCAMPPVYSDLCKRLISQELKETGRMVSEFQSSLTRICQMSLETKLEVINQPTYREVALNIHDENKIMAFKEEEEKVSKIFSSIRFIGELYQNQLIDTNFLLQRISQWFNQYKESESEAQGRSENSLLCAIEMLKSVGKTLDLDSKNDEIILDQLTSYYEELEDIAQQDIIFSDVRVVIENLFQLRNNDWKPIPIKRDRHVRQRTGIRSNHSVRQQHTTVSPPMNSLPSKCFHVCDIYKDGYTKSHQQKKMQQRRQIQQNAKIKLILKWNLEELKGSLDSPDHTLHWNEELATRTNKTWFRTSINSSKFCNMLLKQLEQLKTPYFVRSSENSSDRLEVYYNNMSIIGHYYDDEKHKVGTNCFLVVLQKTYETTGTYQAINAYPVTHSVIQSRKQQDIMVPTKAGINH</sequence>
<dbReference type="GO" id="GO:0003729">
    <property type="term" value="F:mRNA binding"/>
    <property type="evidence" value="ECO:0007669"/>
    <property type="project" value="TreeGrafter"/>
</dbReference>
<dbReference type="SUPFAM" id="SSF48371">
    <property type="entry name" value="ARM repeat"/>
    <property type="match status" value="1"/>
</dbReference>